<keyword evidence="2" id="KW-1185">Reference proteome</keyword>
<evidence type="ECO:0000313" key="2">
    <source>
        <dbReference type="Proteomes" id="UP000829398"/>
    </source>
</evidence>
<gene>
    <name evidence="1" type="ORF">KPL71_021055</name>
</gene>
<organism evidence="1 2">
    <name type="scientific">Citrus sinensis</name>
    <name type="common">Sweet orange</name>
    <name type="synonym">Citrus aurantium var. sinensis</name>
    <dbReference type="NCBI Taxonomy" id="2711"/>
    <lineage>
        <taxon>Eukaryota</taxon>
        <taxon>Viridiplantae</taxon>
        <taxon>Streptophyta</taxon>
        <taxon>Embryophyta</taxon>
        <taxon>Tracheophyta</taxon>
        <taxon>Spermatophyta</taxon>
        <taxon>Magnoliopsida</taxon>
        <taxon>eudicotyledons</taxon>
        <taxon>Gunneridae</taxon>
        <taxon>Pentapetalae</taxon>
        <taxon>rosids</taxon>
        <taxon>malvids</taxon>
        <taxon>Sapindales</taxon>
        <taxon>Rutaceae</taxon>
        <taxon>Aurantioideae</taxon>
        <taxon>Citrus</taxon>
    </lineage>
</organism>
<reference evidence="2" key="1">
    <citation type="journal article" date="2023" name="Hortic. Res.">
        <title>A chromosome-level phased genome enabling allele-level studies in sweet orange: a case study on citrus Huanglongbing tolerance.</title>
        <authorList>
            <person name="Wu B."/>
            <person name="Yu Q."/>
            <person name="Deng Z."/>
            <person name="Duan Y."/>
            <person name="Luo F."/>
            <person name="Gmitter F. Jr."/>
        </authorList>
    </citation>
    <scope>NUCLEOTIDE SEQUENCE [LARGE SCALE GENOMIC DNA]</scope>
    <source>
        <strain evidence="2">cv. Valencia</strain>
    </source>
</reference>
<accession>A0ACB8JCM8</accession>
<comment type="caution">
    <text evidence="1">The sequence shown here is derived from an EMBL/GenBank/DDBJ whole genome shotgun (WGS) entry which is preliminary data.</text>
</comment>
<sequence>MSSLSRELVFLILQFLDEEKFKETVHKLEQESGFFFNMKYFEDEVHNGNWDDVEKYLSGFTKVDDNRYSMKIFFEIRKQKYLEALDKHDRAKAVEILVKDLKVFSTFNEELFKEITQLLTLENFRENEQLSKYGDTKSARSIMLVELKKLIEANPLFRDKLQFPNLKNSRLRTLINQSLNWQHQLCKNPRPNPDIKTLFVDHTCGQPNGARAPSPANNPLLGSLPKAGVFPPLGAHGPFQPTPAPVPTPLAGWMSNPPTVTHPAVSGGAIGLGSPSIPAAALKHPRTPPTNPSVDYPSGDSDHLSKRTRPIGISDEINLPVNVLPVSFTGHSHSHSHSQAFSTPEDLPKTVTRTLNQGSSPMSMDFHPVQQTLLLVGTNVGDIGLWEVGSRERLVLRNFKVWDLGACSMPLQAALVKDPGVSVNRVIWSPDGSLFGVAYSRHIVQIYSYHGGDEVRQHLEIDAHVGGVNDIAFSHPNKQLCVITCGDDKTIKVWDATNGAKQYIFEGHEAPVYSVCPHHKENIQFIFSTALDGKIKAWLYDNLGSRVDYEAPGRWCTTMAYSADGTRLFSCGTSKDGESFIVEWNESEGAVKRTYQGFRKRSLGVVQFDTTKNRFLAAGDDFSIKFWDMDNVQLLTSIDADGGLPASPRIRFNKDGCLLAVSTNDNGIKILATSDGIRLLRTFENLSYDASRTSENSKPTISPISAAAAAAATSAGLADRAASMVSIPGMNGDVRSLADVKPRITEESNDKSKVWKLTELSEPNQCRSLRLPENLRATKISRLIFTNSGNAILALASNAIHLLWKWQRTERNSSGKATASVAPQLWQPPSGIMMTNDVTDSNPEEAVPCFALSKNDSYVMSASGGKISLFNMMTFKTMATFMPPPPAATFLAFHPQDNNIIAIGMDDSSIQIYNVRVDEVW</sequence>
<dbReference type="Proteomes" id="UP000829398">
    <property type="component" value="Chromosome 7"/>
</dbReference>
<protein>
    <submittedName>
        <fullName evidence="1">Protein TOPLESS</fullName>
    </submittedName>
</protein>
<evidence type="ECO:0000313" key="1">
    <source>
        <dbReference type="EMBL" id="KAH9715469.1"/>
    </source>
</evidence>
<proteinExistence type="predicted"/>
<name>A0ACB8JCM8_CITSI</name>
<dbReference type="EMBL" id="CM039176">
    <property type="protein sequence ID" value="KAH9715469.1"/>
    <property type="molecule type" value="Genomic_DNA"/>
</dbReference>